<dbReference type="RefSeq" id="WP_183985002.1">
    <property type="nucleotide sequence ID" value="NZ_JACHHG010000003.1"/>
</dbReference>
<protein>
    <submittedName>
        <fullName evidence="2">Nucleoside-diphosphate-sugar epimerase</fullName>
    </submittedName>
</protein>
<dbReference type="EMBL" id="JACHHG010000003">
    <property type="protein sequence ID" value="MBB6097497.1"/>
    <property type="molecule type" value="Genomic_DNA"/>
</dbReference>
<name>A0A841HVS7_9DEIO</name>
<keyword evidence="3" id="KW-1185">Reference proteome</keyword>
<proteinExistence type="predicted"/>
<dbReference type="SUPFAM" id="SSF51735">
    <property type="entry name" value="NAD(P)-binding Rossmann-fold domains"/>
    <property type="match status" value="1"/>
</dbReference>
<dbReference type="InterPro" id="IPR036291">
    <property type="entry name" value="NAD(P)-bd_dom_sf"/>
</dbReference>
<dbReference type="InterPro" id="IPR001509">
    <property type="entry name" value="Epimerase_deHydtase"/>
</dbReference>
<evidence type="ECO:0000313" key="2">
    <source>
        <dbReference type="EMBL" id="MBB6097497.1"/>
    </source>
</evidence>
<comment type="caution">
    <text evidence="2">The sequence shown here is derived from an EMBL/GenBank/DDBJ whole genome shotgun (WGS) entry which is preliminary data.</text>
</comment>
<dbReference type="Gene3D" id="3.40.50.720">
    <property type="entry name" value="NAD(P)-binding Rossmann-like Domain"/>
    <property type="match status" value="1"/>
</dbReference>
<sequence>MHSVAELEAAMATPSEALIEDLRRLDGDLLVLGAAGKMGPTLCQLAQNALNAAGTGRRVTAVSRFSSPGSRDALAAHGIQTLACDLLDDAQIDALPDCENVLFMVGTKFGTSGNPHLTWRNNVYVPARVADRYRASRIVVFSSGNVYPFSRLAHGGTSEETAPDPVGEYAQSVLGRERMFEYAAATYGTRVLQYRLNYAIDLRYGVLHEVARAVWEGRPVNVQMGAVNVIWQGDANEVALRALHHAANPPKILNVTGPETVSVRWLAERFGELLGLPVTLEGTESDTALLSNASQAHELFGYPRVTLREMMRLTADWVRRGGQSAGKPTHFQERQGKF</sequence>
<dbReference type="AlphaFoldDB" id="A0A841HVS7"/>
<evidence type="ECO:0000259" key="1">
    <source>
        <dbReference type="Pfam" id="PF01370"/>
    </source>
</evidence>
<feature type="domain" description="NAD-dependent epimerase/dehydratase" evidence="1">
    <location>
        <begin position="30"/>
        <end position="196"/>
    </location>
</feature>
<dbReference type="Proteomes" id="UP000569951">
    <property type="component" value="Unassembled WGS sequence"/>
</dbReference>
<organism evidence="2 3">
    <name type="scientific">Deinobacterium chartae</name>
    <dbReference type="NCBI Taxonomy" id="521158"/>
    <lineage>
        <taxon>Bacteria</taxon>
        <taxon>Thermotogati</taxon>
        <taxon>Deinococcota</taxon>
        <taxon>Deinococci</taxon>
        <taxon>Deinococcales</taxon>
        <taxon>Deinococcaceae</taxon>
        <taxon>Deinobacterium</taxon>
    </lineage>
</organism>
<evidence type="ECO:0000313" key="3">
    <source>
        <dbReference type="Proteomes" id="UP000569951"/>
    </source>
</evidence>
<accession>A0A841HVS7</accession>
<dbReference type="Pfam" id="PF01370">
    <property type="entry name" value="Epimerase"/>
    <property type="match status" value="1"/>
</dbReference>
<reference evidence="2 3" key="1">
    <citation type="submission" date="2020-08" db="EMBL/GenBank/DDBJ databases">
        <title>Genomic Encyclopedia of Type Strains, Phase IV (KMG-IV): sequencing the most valuable type-strain genomes for metagenomic binning, comparative biology and taxonomic classification.</title>
        <authorList>
            <person name="Goeker M."/>
        </authorList>
    </citation>
    <scope>NUCLEOTIDE SEQUENCE [LARGE SCALE GENOMIC DNA]</scope>
    <source>
        <strain evidence="2 3">DSM 21458</strain>
    </source>
</reference>
<gene>
    <name evidence="2" type="ORF">HNR42_000914</name>
</gene>